<comment type="caution">
    <text evidence="2">The sequence shown here is derived from an EMBL/GenBank/DDBJ whole genome shotgun (WGS) entry which is preliminary data.</text>
</comment>
<sequence>MDGNLRLSNRSRTDETDATPIGSSVEDERDRSEGVADCVSGRIADDAKTSEVDSCVVEVDRAGFEDVESGLGFRSSDSSERKEMAGTVVESGGVVGEDEKYLESAVEVLVDGGEVEVMDCCSNGDVVQQDEVHNVLDSSTARPDVVVSVDDSRSDGIKMVSCFQSGEITSDSNNSSEIHGFSGVDGARKVTELQIVMESKSDQSAVVVVKEGKDCVINCSFTVSGDGISAGSMPKEFAGLDKKGTVSSWVNSKQEMNGKEKRAGRKGNGMNKVSGMNGNGNFGLRKCGGSKRTYSRKEMEALRHVNVEEQQKTWNMVHLGLGDVVARLLDTMGMVKPLNNGRRNNYRQNIENQKQKGPILRESGSIADHNFERTVLGKVNSEDLKGNLKEPDPLYLACEDQANVVHDDCAPVEEYVEDDDGSDDEYDGIQRPAFLVEGDPDFESGSPKDGLEFLDESGGN</sequence>
<proteinExistence type="predicted"/>
<dbReference type="AlphaFoldDB" id="A0AAP0PYR5"/>
<feature type="region of interest" description="Disordered" evidence="1">
    <location>
        <begin position="413"/>
        <end position="460"/>
    </location>
</feature>
<evidence type="ECO:0000256" key="1">
    <source>
        <dbReference type="SAM" id="MobiDB-lite"/>
    </source>
</evidence>
<evidence type="ECO:0000313" key="3">
    <source>
        <dbReference type="Proteomes" id="UP001420932"/>
    </source>
</evidence>
<name>A0AAP0PYR5_9MAGN</name>
<protein>
    <submittedName>
        <fullName evidence="2">Uncharacterized protein</fullName>
    </submittedName>
</protein>
<dbReference type="Proteomes" id="UP001420932">
    <property type="component" value="Unassembled WGS sequence"/>
</dbReference>
<accession>A0AAP0PYR5</accession>
<evidence type="ECO:0000313" key="2">
    <source>
        <dbReference type="EMBL" id="KAK9159474.1"/>
    </source>
</evidence>
<reference evidence="2 3" key="1">
    <citation type="submission" date="2024-01" db="EMBL/GenBank/DDBJ databases">
        <title>Genome assemblies of Stephania.</title>
        <authorList>
            <person name="Yang L."/>
        </authorList>
    </citation>
    <scope>NUCLEOTIDE SEQUENCE [LARGE SCALE GENOMIC DNA]</scope>
    <source>
        <strain evidence="2">YNDBR</strain>
        <tissue evidence="2">Leaf</tissue>
    </source>
</reference>
<feature type="compositionally biased region" description="Polar residues" evidence="1">
    <location>
        <begin position="1"/>
        <end position="10"/>
    </location>
</feature>
<keyword evidence="3" id="KW-1185">Reference proteome</keyword>
<feature type="region of interest" description="Disordered" evidence="1">
    <location>
        <begin position="253"/>
        <end position="284"/>
    </location>
</feature>
<dbReference type="EMBL" id="JBBNAF010000003">
    <property type="protein sequence ID" value="KAK9159474.1"/>
    <property type="molecule type" value="Genomic_DNA"/>
</dbReference>
<feature type="region of interest" description="Disordered" evidence="1">
    <location>
        <begin position="1"/>
        <end position="36"/>
    </location>
</feature>
<gene>
    <name evidence="2" type="ORF">Syun_005815</name>
</gene>
<feature type="compositionally biased region" description="Acidic residues" evidence="1">
    <location>
        <begin position="413"/>
        <end position="427"/>
    </location>
</feature>
<organism evidence="2 3">
    <name type="scientific">Stephania yunnanensis</name>
    <dbReference type="NCBI Taxonomy" id="152371"/>
    <lineage>
        <taxon>Eukaryota</taxon>
        <taxon>Viridiplantae</taxon>
        <taxon>Streptophyta</taxon>
        <taxon>Embryophyta</taxon>
        <taxon>Tracheophyta</taxon>
        <taxon>Spermatophyta</taxon>
        <taxon>Magnoliopsida</taxon>
        <taxon>Ranunculales</taxon>
        <taxon>Menispermaceae</taxon>
        <taxon>Menispermoideae</taxon>
        <taxon>Cissampelideae</taxon>
        <taxon>Stephania</taxon>
    </lineage>
</organism>